<comment type="subcellular location">
    <subcellularLocation>
        <location evidence="2 11">Cell membrane</location>
        <topology evidence="2 11">Multi-pass membrane protein</topology>
    </subcellularLocation>
</comment>
<evidence type="ECO:0000256" key="9">
    <source>
        <dbReference type="ARBA" id="ARBA00022989"/>
    </source>
</evidence>
<protein>
    <recommendedName>
        <fullName evidence="5 11">Probable cobalamin biosynthesis protein CobD</fullName>
    </recommendedName>
</protein>
<dbReference type="GO" id="GO:0005886">
    <property type="term" value="C:plasma membrane"/>
    <property type="evidence" value="ECO:0007669"/>
    <property type="project" value="UniProtKB-SubCell"/>
</dbReference>
<dbReference type="PANTHER" id="PTHR34308">
    <property type="entry name" value="COBALAMIN BIOSYNTHESIS PROTEIN CBIB"/>
    <property type="match status" value="1"/>
</dbReference>
<dbReference type="GO" id="GO:0048472">
    <property type="term" value="F:threonine-phosphate decarboxylase activity"/>
    <property type="evidence" value="ECO:0007669"/>
    <property type="project" value="InterPro"/>
</dbReference>
<dbReference type="Proteomes" id="UP000632195">
    <property type="component" value="Unassembled WGS sequence"/>
</dbReference>
<evidence type="ECO:0000256" key="3">
    <source>
        <dbReference type="ARBA" id="ARBA00004953"/>
    </source>
</evidence>
<reference evidence="12" key="2">
    <citation type="submission" date="2022-09" db="EMBL/GenBank/DDBJ databases">
        <authorList>
            <person name="Sun Q."/>
            <person name="Ohkuma M."/>
        </authorList>
    </citation>
    <scope>NUCLEOTIDE SEQUENCE</scope>
    <source>
        <strain evidence="12">JCM 13583</strain>
    </source>
</reference>
<dbReference type="EMBL" id="BMNY01000001">
    <property type="protein sequence ID" value="GGM74992.1"/>
    <property type="molecule type" value="Genomic_DNA"/>
</dbReference>
<evidence type="ECO:0000313" key="12">
    <source>
        <dbReference type="EMBL" id="GGM74992.1"/>
    </source>
</evidence>
<comment type="pathway">
    <text evidence="3 11">Cofactor biosynthesis; adenosylcobalamin biosynthesis.</text>
</comment>
<keyword evidence="6 11" id="KW-1003">Cell membrane</keyword>
<feature type="transmembrane region" description="Helical" evidence="11">
    <location>
        <begin position="163"/>
        <end position="180"/>
    </location>
</feature>
<comment type="function">
    <text evidence="1 11">Converts cobyric acid to cobinamide by the addition of aminopropanol on the F carboxylic group.</text>
</comment>
<feature type="transmembrane region" description="Helical" evidence="11">
    <location>
        <begin position="58"/>
        <end position="77"/>
    </location>
</feature>
<comment type="caution">
    <text evidence="11">Lacks conserved residue(s) required for the propagation of feature annotation.</text>
</comment>
<evidence type="ECO:0000256" key="6">
    <source>
        <dbReference type="ARBA" id="ARBA00022475"/>
    </source>
</evidence>
<comment type="similarity">
    <text evidence="4 11">Belongs to the CobD/CbiB family.</text>
</comment>
<dbReference type="AlphaFoldDB" id="A0AA37BS48"/>
<comment type="caution">
    <text evidence="12">The sequence shown here is derived from an EMBL/GenBank/DDBJ whole genome shotgun (WGS) entry which is preliminary data.</text>
</comment>
<gene>
    <name evidence="11" type="primary">cobD</name>
    <name evidence="12" type="ORF">GCM10007108_11170</name>
</gene>
<evidence type="ECO:0000256" key="1">
    <source>
        <dbReference type="ARBA" id="ARBA00003384"/>
    </source>
</evidence>
<evidence type="ECO:0000256" key="8">
    <source>
        <dbReference type="ARBA" id="ARBA00022692"/>
    </source>
</evidence>
<evidence type="ECO:0000256" key="7">
    <source>
        <dbReference type="ARBA" id="ARBA00022573"/>
    </source>
</evidence>
<evidence type="ECO:0000256" key="11">
    <source>
        <dbReference type="HAMAP-Rule" id="MF_00024"/>
    </source>
</evidence>
<keyword evidence="9 11" id="KW-1133">Transmembrane helix</keyword>
<keyword evidence="8 11" id="KW-0812">Transmembrane</keyword>
<keyword evidence="13" id="KW-1185">Reference proteome</keyword>
<feature type="transmembrane region" description="Helical" evidence="11">
    <location>
        <begin position="84"/>
        <end position="105"/>
    </location>
</feature>
<evidence type="ECO:0000256" key="4">
    <source>
        <dbReference type="ARBA" id="ARBA00006263"/>
    </source>
</evidence>
<organism evidence="12 13">
    <name type="scientific">Thermogymnomonas acidicola</name>
    <dbReference type="NCBI Taxonomy" id="399579"/>
    <lineage>
        <taxon>Archaea</taxon>
        <taxon>Methanobacteriati</taxon>
        <taxon>Thermoplasmatota</taxon>
        <taxon>Thermoplasmata</taxon>
        <taxon>Thermoplasmatales</taxon>
        <taxon>Thermogymnomonas</taxon>
    </lineage>
</organism>
<name>A0AA37BS48_9ARCH</name>
<dbReference type="NCBIfam" id="NF002281">
    <property type="entry name" value="PRK01209.2-5"/>
    <property type="match status" value="1"/>
</dbReference>
<dbReference type="GO" id="GO:0015420">
    <property type="term" value="F:ABC-type vitamin B12 transporter activity"/>
    <property type="evidence" value="ECO:0007669"/>
    <property type="project" value="UniProtKB-UniRule"/>
</dbReference>
<dbReference type="Pfam" id="PF03186">
    <property type="entry name" value="CobD_Cbib"/>
    <property type="match status" value="1"/>
</dbReference>
<reference evidence="12" key="1">
    <citation type="journal article" date="2014" name="Int. J. Syst. Evol. Microbiol.">
        <title>Complete genome sequence of Corynebacterium casei LMG S-19264T (=DSM 44701T), isolated from a smear-ripened cheese.</title>
        <authorList>
            <consortium name="US DOE Joint Genome Institute (JGI-PGF)"/>
            <person name="Walter F."/>
            <person name="Albersmeier A."/>
            <person name="Kalinowski J."/>
            <person name="Ruckert C."/>
        </authorList>
    </citation>
    <scope>NUCLEOTIDE SEQUENCE</scope>
    <source>
        <strain evidence="12">JCM 13583</strain>
    </source>
</reference>
<dbReference type="RefSeq" id="WP_188681005.1">
    <property type="nucleotide sequence ID" value="NZ_BMNY01000001.1"/>
</dbReference>
<evidence type="ECO:0000256" key="5">
    <source>
        <dbReference type="ARBA" id="ARBA00016185"/>
    </source>
</evidence>
<evidence type="ECO:0000256" key="2">
    <source>
        <dbReference type="ARBA" id="ARBA00004651"/>
    </source>
</evidence>
<dbReference type="GO" id="GO:0009236">
    <property type="term" value="P:cobalamin biosynthetic process"/>
    <property type="evidence" value="ECO:0007669"/>
    <property type="project" value="UniProtKB-UniRule"/>
</dbReference>
<accession>A0AA37BS48</accession>
<dbReference type="InterPro" id="IPR004485">
    <property type="entry name" value="Cobalamin_biosynth_CobD/CbiB"/>
</dbReference>
<feature type="transmembrane region" description="Helical" evidence="11">
    <location>
        <begin position="285"/>
        <end position="306"/>
    </location>
</feature>
<dbReference type="NCBIfam" id="TIGR00380">
    <property type="entry name" value="cobal_cbiB"/>
    <property type="match status" value="1"/>
</dbReference>
<keyword evidence="7 11" id="KW-0169">Cobalamin biosynthesis</keyword>
<evidence type="ECO:0000313" key="13">
    <source>
        <dbReference type="Proteomes" id="UP000632195"/>
    </source>
</evidence>
<sequence>MSPILPVLLPLIIVAAALAYDLAFGEYPEAVHPVVWIGRLEAYLDRFFRAYGATFGNGLAYALFCLFVVGVVTFAVLHLAYLSLVSTVVVSAFLLKSTFAIRSMLQHVNGVLDSLDRGDVQEARMRLSRLVRRDTSRMGVSHISSALIESLAEGLVDGVLGPFLFYGLFGIIGAMVYRAANNLDSTVGYKDSTYILFGRPAALIDTLFNYVPARVSPAFIALAGEATGRRARGSAIEFAGLTDSANAGWPMSAMAKLLGVWLEKPGEYIINEGGRNPTPSDVRDAVRIFVLSSLLFIFILAMPIALVRVVV</sequence>
<proteinExistence type="inferred from homology"/>
<keyword evidence="10 11" id="KW-0472">Membrane</keyword>
<dbReference type="PANTHER" id="PTHR34308:SF1">
    <property type="entry name" value="COBALAMIN BIOSYNTHESIS PROTEIN CBIB"/>
    <property type="match status" value="1"/>
</dbReference>
<dbReference type="HAMAP" id="MF_00024">
    <property type="entry name" value="CobD_CbiB"/>
    <property type="match status" value="1"/>
</dbReference>
<evidence type="ECO:0000256" key="10">
    <source>
        <dbReference type="ARBA" id="ARBA00023136"/>
    </source>
</evidence>